<dbReference type="InterPro" id="IPR036689">
    <property type="entry name" value="ESAT-6-like_sf"/>
</dbReference>
<protein>
    <submittedName>
        <fullName evidence="2">Type VII secretion target</fullName>
    </submittedName>
</protein>
<gene>
    <name evidence="2" type="ORF">OWR29_36790</name>
</gene>
<reference evidence="2" key="1">
    <citation type="submission" date="2022-11" db="EMBL/GenBank/DDBJ databases">
        <authorList>
            <person name="Somphong A."/>
            <person name="Phongsopitanun W."/>
        </authorList>
    </citation>
    <scope>NUCLEOTIDE SEQUENCE</scope>
    <source>
        <strain evidence="2">Pm04-4</strain>
    </source>
</reference>
<evidence type="ECO:0000256" key="1">
    <source>
        <dbReference type="SAM" id="MobiDB-lite"/>
    </source>
</evidence>
<evidence type="ECO:0000313" key="3">
    <source>
        <dbReference type="Proteomes" id="UP001151002"/>
    </source>
</evidence>
<feature type="compositionally biased region" description="Basic and acidic residues" evidence="1">
    <location>
        <begin position="80"/>
        <end position="93"/>
    </location>
</feature>
<dbReference type="Proteomes" id="UP001151002">
    <property type="component" value="Unassembled WGS sequence"/>
</dbReference>
<name>A0ABT4BCQ0_9ACTN</name>
<organism evidence="2 3">
    <name type="scientific">Paractinoplanes pyxinae</name>
    <dbReference type="NCBI Taxonomy" id="2997416"/>
    <lineage>
        <taxon>Bacteria</taxon>
        <taxon>Bacillati</taxon>
        <taxon>Actinomycetota</taxon>
        <taxon>Actinomycetes</taxon>
        <taxon>Micromonosporales</taxon>
        <taxon>Micromonosporaceae</taxon>
        <taxon>Paractinoplanes</taxon>
    </lineage>
</organism>
<feature type="region of interest" description="Disordered" evidence="1">
    <location>
        <begin position="80"/>
        <end position="110"/>
    </location>
</feature>
<evidence type="ECO:0000313" key="2">
    <source>
        <dbReference type="EMBL" id="MCY1143590.1"/>
    </source>
</evidence>
<proteinExistence type="predicted"/>
<dbReference type="InterPro" id="IPR022536">
    <property type="entry name" value="EspC"/>
</dbReference>
<keyword evidence="3" id="KW-1185">Reference proteome</keyword>
<accession>A0ABT4BCQ0</accession>
<dbReference type="EMBL" id="JAPNTZ010000016">
    <property type="protein sequence ID" value="MCY1143590.1"/>
    <property type="molecule type" value="Genomic_DNA"/>
</dbReference>
<dbReference type="RefSeq" id="WP_267568122.1">
    <property type="nucleotide sequence ID" value="NZ_JAPNTZ010000016.1"/>
</dbReference>
<dbReference type="SUPFAM" id="SSF140453">
    <property type="entry name" value="EsxAB dimer-like"/>
    <property type="match status" value="1"/>
</dbReference>
<sequence>MSFQVDPAALRRYAGRLDEVERVAEDAGRYVEAHGNFGFHEAGIIGFAAPGHRHLMANLHELVTRLRELGVESQKALRTAADEYQRTDEKAAAKVDATYPEVPRASPFRD</sequence>
<comment type="caution">
    <text evidence="2">The sequence shown here is derived from an EMBL/GenBank/DDBJ whole genome shotgun (WGS) entry which is preliminary data.</text>
</comment>
<dbReference type="Pfam" id="PF10824">
    <property type="entry name" value="T7SS_ESX_EspC"/>
    <property type="match status" value="1"/>
</dbReference>